<evidence type="ECO:0000313" key="2">
    <source>
        <dbReference type="EMBL" id="VUZ40599.1"/>
    </source>
</evidence>
<reference evidence="2 3" key="1">
    <citation type="submission" date="2019-07" db="EMBL/GenBank/DDBJ databases">
        <authorList>
            <person name="Jastrzebski P J."/>
            <person name="Paukszto L."/>
            <person name="Jastrzebski P J."/>
        </authorList>
    </citation>
    <scope>NUCLEOTIDE SEQUENCE [LARGE SCALE GENOMIC DNA]</scope>
    <source>
        <strain evidence="2 3">WMS-il1</strain>
    </source>
</reference>
<keyword evidence="3" id="KW-1185">Reference proteome</keyword>
<evidence type="ECO:0000313" key="3">
    <source>
        <dbReference type="Proteomes" id="UP000321570"/>
    </source>
</evidence>
<name>A0A564Y0L3_HYMDI</name>
<sequence>MNEVDIIAPSERFLVFEGGSMKKRVAYHFQNVPEQQTAEGSAASVKTHPPSFLPRRKPNYHSNPPTPNRWWNNPLRGNNMSRHLQRWPYQ</sequence>
<gene>
    <name evidence="2" type="ORF">WMSIL1_LOCUS1605</name>
</gene>
<dbReference type="EMBL" id="CABIJS010000035">
    <property type="protein sequence ID" value="VUZ40599.1"/>
    <property type="molecule type" value="Genomic_DNA"/>
</dbReference>
<dbReference type="AlphaFoldDB" id="A0A564Y0L3"/>
<dbReference type="Proteomes" id="UP000321570">
    <property type="component" value="Unassembled WGS sequence"/>
</dbReference>
<protein>
    <submittedName>
        <fullName evidence="2">Uncharacterized protein</fullName>
    </submittedName>
</protein>
<feature type="region of interest" description="Disordered" evidence="1">
    <location>
        <begin position="35"/>
        <end position="90"/>
    </location>
</feature>
<organism evidence="2 3">
    <name type="scientific">Hymenolepis diminuta</name>
    <name type="common">Rat tapeworm</name>
    <dbReference type="NCBI Taxonomy" id="6216"/>
    <lineage>
        <taxon>Eukaryota</taxon>
        <taxon>Metazoa</taxon>
        <taxon>Spiralia</taxon>
        <taxon>Lophotrochozoa</taxon>
        <taxon>Platyhelminthes</taxon>
        <taxon>Cestoda</taxon>
        <taxon>Eucestoda</taxon>
        <taxon>Cyclophyllidea</taxon>
        <taxon>Hymenolepididae</taxon>
        <taxon>Hymenolepis</taxon>
    </lineage>
</organism>
<evidence type="ECO:0000256" key="1">
    <source>
        <dbReference type="SAM" id="MobiDB-lite"/>
    </source>
</evidence>
<accession>A0A564Y0L3</accession>
<proteinExistence type="predicted"/>